<name>A0ACC2QJK5_9NEOP</name>
<evidence type="ECO:0000313" key="2">
    <source>
        <dbReference type="Proteomes" id="UP001231649"/>
    </source>
</evidence>
<dbReference type="EMBL" id="CM056779">
    <property type="protein sequence ID" value="KAJ8719296.1"/>
    <property type="molecule type" value="Genomic_DNA"/>
</dbReference>
<evidence type="ECO:0000313" key="1">
    <source>
        <dbReference type="EMBL" id="KAJ8719296.1"/>
    </source>
</evidence>
<accession>A0ACC2QJK5</accession>
<sequence>MDTKMCRLCCQSEGTCYIFSQEIDQVAISAKIMYCCPNVNIKDGDGLPLHICDSCEKELSVCYQFVLKCEASDKKLRSQAFEVIADLDNCSPKIEVKLELECNSDDERLYEDTQNDDDNVTIEEVKQNKLEIKLENIDSKISPKRKPYKQRATYKGVEKCTCLVCGRTCANPSTYKAHMRSHSNEKPYPCPSCDKKYKDRGTLTRHMNRNHVQQKRLRNFICENCGKSFYSKNDVKVHMRTHTGETPYSCSLCTLRFTQISALQRHQKRHTGEKEHLCTACPKRFCTKTELKTHLLAHSTEKKYSCPLCNVLFKYQSNFKKHVRKHSEPNRFVCNHCGRTFSVKGNLKSHIDKQHSEKSGQCTVCSKNVANIEVHMWRHTGQRPLKCELCTSSFYEMKSLARHMNYRHKATDRFKCTVKECLMTFPSKPMLDFHIAKLHSTHIPYPCDRCTRAFYRKNDLARHKIATHKERLT</sequence>
<reference evidence="1" key="1">
    <citation type="submission" date="2023-03" db="EMBL/GenBank/DDBJ databases">
        <title>Chromosome-level genomes of two armyworms, Mythimna separata and Mythimna loreyi, provide insights into the biosynthesis and reception of sex pheromones.</title>
        <authorList>
            <person name="Zhao H."/>
        </authorList>
    </citation>
    <scope>NUCLEOTIDE SEQUENCE</scope>
    <source>
        <strain evidence="1">BeijingLab</strain>
    </source>
</reference>
<dbReference type="Proteomes" id="UP001231649">
    <property type="component" value="Chromosome 3"/>
</dbReference>
<proteinExistence type="predicted"/>
<comment type="caution">
    <text evidence="1">The sequence shown here is derived from an EMBL/GenBank/DDBJ whole genome shotgun (WGS) entry which is preliminary data.</text>
</comment>
<protein>
    <submittedName>
        <fullName evidence="1">Uncharacterized protein</fullName>
    </submittedName>
</protein>
<gene>
    <name evidence="1" type="ORF">PYW08_011471</name>
</gene>
<keyword evidence="2" id="KW-1185">Reference proteome</keyword>
<organism evidence="1 2">
    <name type="scientific">Mythimna loreyi</name>
    <dbReference type="NCBI Taxonomy" id="667449"/>
    <lineage>
        <taxon>Eukaryota</taxon>
        <taxon>Metazoa</taxon>
        <taxon>Ecdysozoa</taxon>
        <taxon>Arthropoda</taxon>
        <taxon>Hexapoda</taxon>
        <taxon>Insecta</taxon>
        <taxon>Pterygota</taxon>
        <taxon>Neoptera</taxon>
        <taxon>Endopterygota</taxon>
        <taxon>Lepidoptera</taxon>
        <taxon>Glossata</taxon>
        <taxon>Ditrysia</taxon>
        <taxon>Noctuoidea</taxon>
        <taxon>Noctuidae</taxon>
        <taxon>Noctuinae</taxon>
        <taxon>Hadenini</taxon>
        <taxon>Mythimna</taxon>
    </lineage>
</organism>